<dbReference type="SUPFAM" id="SSF53756">
    <property type="entry name" value="UDP-Glycosyltransferase/glycogen phosphorylase"/>
    <property type="match status" value="1"/>
</dbReference>
<dbReference type="Pfam" id="PF00534">
    <property type="entry name" value="Glycos_transf_1"/>
    <property type="match status" value="1"/>
</dbReference>
<comment type="caution">
    <text evidence="2">The sequence shown here is derived from an EMBL/GenBank/DDBJ whole genome shotgun (WGS) entry which is preliminary data.</text>
</comment>
<dbReference type="InterPro" id="IPR001296">
    <property type="entry name" value="Glyco_trans_1"/>
</dbReference>
<dbReference type="EMBL" id="AGXP01000022">
    <property type="protein sequence ID" value="EIY98815.1"/>
    <property type="molecule type" value="Genomic_DNA"/>
</dbReference>
<organism evidence="2 3">
    <name type="scientific">Bacteroides fragilis CL05T12C13</name>
    <dbReference type="NCBI Taxonomy" id="997881"/>
    <lineage>
        <taxon>Bacteria</taxon>
        <taxon>Pseudomonadati</taxon>
        <taxon>Bacteroidota</taxon>
        <taxon>Bacteroidia</taxon>
        <taxon>Bacteroidales</taxon>
        <taxon>Bacteroidaceae</taxon>
        <taxon>Bacteroides</taxon>
    </lineage>
</organism>
<feature type="domain" description="Glycosyl transferase family 1" evidence="1">
    <location>
        <begin position="306"/>
        <end position="379"/>
    </location>
</feature>
<evidence type="ECO:0000313" key="2">
    <source>
        <dbReference type="EMBL" id="EIY98815.1"/>
    </source>
</evidence>
<sequence>MILFFSIFITTIVKTLFQINVVANSGSTGHIAEELGRLVIASGWKSYIAYGRWACPSQSMLIRVGTRFDLFVHGLKSMFFDRHGFGSRRATLHLISKIEKIKPDIIHLHNLHGYYLNCEVLFDYLSTAKIPVVWTLHDCWSFTGHCVHFQNIGCEKWKTGCFVCPNIRDYPKALGCDNSRMNFIEKKRLFTSVERMMIVPVCNWLSDMLSKSYLSQIKRQTIVNGIDLDVFKPSTVISETVKQYALQSKFIVLAVASNWNSTKGESDIYYFSKQMPEDLFIMIGLSKKQIGKLPPNIIGFERTENISQLVDFYSIANVLINPTYQDTFPTVNLEAMACGTPVITYDTGGCKEMISEQTGFVIAKGDKEKFLSSLNKIKHVSKDFYHENCRRHAVDLYDKEERYKEYVNLYYDLLNNDL</sequence>
<dbReference type="PANTHER" id="PTHR12526">
    <property type="entry name" value="GLYCOSYLTRANSFERASE"/>
    <property type="match status" value="1"/>
</dbReference>
<name>I9BGC0_BACFG</name>
<proteinExistence type="predicted"/>
<dbReference type="HOGENOM" id="CLU_009583_28_3_10"/>
<evidence type="ECO:0000313" key="3">
    <source>
        <dbReference type="Proteomes" id="UP000003917"/>
    </source>
</evidence>
<dbReference type="AlphaFoldDB" id="I9BGC0"/>
<protein>
    <recommendedName>
        <fullName evidence="1">Glycosyl transferase family 1 domain-containing protein</fullName>
    </recommendedName>
</protein>
<dbReference type="PANTHER" id="PTHR12526:SF637">
    <property type="entry name" value="GLYCOSYLTRANSFERASE EPSF-RELATED"/>
    <property type="match status" value="1"/>
</dbReference>
<gene>
    <name evidence="2" type="ORF">HMPREF1080_01865</name>
</gene>
<accession>I9BGC0</accession>
<evidence type="ECO:0000259" key="1">
    <source>
        <dbReference type="Pfam" id="PF00534"/>
    </source>
</evidence>
<dbReference type="Proteomes" id="UP000003917">
    <property type="component" value="Unassembled WGS sequence"/>
</dbReference>
<dbReference type="PATRIC" id="fig|997881.3.peg.1955"/>
<reference evidence="2 3" key="1">
    <citation type="submission" date="2012-02" db="EMBL/GenBank/DDBJ databases">
        <title>The Genome Sequence of Bacteroides fragilis CL05T12C13.</title>
        <authorList>
            <consortium name="The Broad Institute Genome Sequencing Platform"/>
            <person name="Earl A."/>
            <person name="Ward D."/>
            <person name="Feldgarden M."/>
            <person name="Gevers D."/>
            <person name="Zitomersky N.L."/>
            <person name="Coyne M.J."/>
            <person name="Comstock L.E."/>
            <person name="Young S.K."/>
            <person name="Zeng Q."/>
            <person name="Gargeya S."/>
            <person name="Fitzgerald M."/>
            <person name="Haas B."/>
            <person name="Abouelleil A."/>
            <person name="Alvarado L."/>
            <person name="Arachchi H.M."/>
            <person name="Berlin A."/>
            <person name="Chapman S.B."/>
            <person name="Gearin G."/>
            <person name="Goldberg J."/>
            <person name="Griggs A."/>
            <person name="Gujja S."/>
            <person name="Hansen M."/>
            <person name="Heiman D."/>
            <person name="Howarth C."/>
            <person name="Larimer J."/>
            <person name="Lui A."/>
            <person name="MacDonald P.J.P."/>
            <person name="McCowen C."/>
            <person name="Montmayeur A."/>
            <person name="Murphy C."/>
            <person name="Neiman D."/>
            <person name="Pearson M."/>
            <person name="Priest M."/>
            <person name="Roberts A."/>
            <person name="Saif S."/>
            <person name="Shea T."/>
            <person name="Sisk P."/>
            <person name="Stolte C."/>
            <person name="Sykes S."/>
            <person name="Wortman J."/>
            <person name="Nusbaum C."/>
            <person name="Birren B."/>
        </authorList>
    </citation>
    <scope>NUCLEOTIDE SEQUENCE [LARGE SCALE GENOMIC DNA]</scope>
    <source>
        <strain evidence="2 3">CL05T12C13</strain>
    </source>
</reference>
<dbReference type="Gene3D" id="3.40.50.2000">
    <property type="entry name" value="Glycogen Phosphorylase B"/>
    <property type="match status" value="2"/>
</dbReference>
<dbReference type="GO" id="GO:0016757">
    <property type="term" value="F:glycosyltransferase activity"/>
    <property type="evidence" value="ECO:0007669"/>
    <property type="project" value="InterPro"/>
</dbReference>